<dbReference type="PANTHER" id="PTHR13018:SF83">
    <property type="entry name" value="RRM DOMAIN-CONTAINING PROTEIN"/>
    <property type="match status" value="1"/>
</dbReference>
<dbReference type="Proteomes" id="UP000187209">
    <property type="component" value="Unassembled WGS sequence"/>
</dbReference>
<accession>A0A1R2B8Z7</accession>
<feature type="transmembrane region" description="Helical" evidence="1">
    <location>
        <begin position="635"/>
        <end position="654"/>
    </location>
</feature>
<reference evidence="3 4" key="1">
    <citation type="submission" date="2016-11" db="EMBL/GenBank/DDBJ databases">
        <title>The macronuclear genome of Stentor coeruleus: a giant cell with tiny introns.</title>
        <authorList>
            <person name="Slabodnick M."/>
            <person name="Ruby J.G."/>
            <person name="Reiff S.B."/>
            <person name="Swart E.C."/>
            <person name="Gosai S."/>
            <person name="Prabakaran S."/>
            <person name="Witkowska E."/>
            <person name="Larue G.E."/>
            <person name="Fisher S."/>
            <person name="Freeman R.M."/>
            <person name="Gunawardena J."/>
            <person name="Chu W."/>
            <person name="Stover N.A."/>
            <person name="Gregory B.D."/>
            <person name="Nowacki M."/>
            <person name="Derisi J."/>
            <person name="Roy S.W."/>
            <person name="Marshall W.F."/>
            <person name="Sood P."/>
        </authorList>
    </citation>
    <scope>NUCLEOTIDE SEQUENCE [LARGE SCALE GENOMIC DNA]</scope>
    <source>
        <strain evidence="3">WM001</strain>
    </source>
</reference>
<feature type="transmembrane region" description="Helical" evidence="1">
    <location>
        <begin position="508"/>
        <end position="529"/>
    </location>
</feature>
<dbReference type="GO" id="GO:0005886">
    <property type="term" value="C:plasma membrane"/>
    <property type="evidence" value="ECO:0007669"/>
    <property type="project" value="TreeGrafter"/>
</dbReference>
<evidence type="ECO:0000313" key="4">
    <source>
        <dbReference type="Proteomes" id="UP000187209"/>
    </source>
</evidence>
<keyword evidence="1" id="KW-0812">Transmembrane</keyword>
<evidence type="ECO:0000256" key="1">
    <source>
        <dbReference type="SAM" id="Phobius"/>
    </source>
</evidence>
<keyword evidence="4" id="KW-1185">Reference proteome</keyword>
<evidence type="ECO:0000259" key="2">
    <source>
        <dbReference type="Pfam" id="PF14703"/>
    </source>
</evidence>
<sequence>MESFDCIISTSSLNKNKTQKLLLDESLLPKDLDLRSPQTSENSLLLSSYLSQSATIENAQLHGQANLVYKSEESFTLNSERCPCCKLPIKQKQFSLFCSNLELNCLGASFPLFFTIVKYLIFWMLFVFIFACIPCIVQLTLNGNMIVNSSKEDSNRRDNFTVMMPFLHCIMCFLMMPYFLFYRNRLRRKVFEVEMKSSRPSDFTLLIKGLPKTYKNEELKSHIEKYIAESEIDIKIVSIVVAYNMSKFLKYQKKKRRQAFTLNYIQKYQISTGVYPKKLTWYLCLKKYNSEETYKEKINRLESLQNKCLQKIAKKNLTSYAFVTFNKRLETRKFFNLWRKSYWSWLISCCFFCCTKENFHNFKGNYIYAKLPAEPCDIYWGNLSKSGFHKSCNRFITFIVVFLTISLTFSCLLPLQQLQVSSTEENNISWELDETINFSISLVTVIINILLSFLIRKYSKFESYISHTTYNLSVMDKIVIFMFFNTIILKISVYAGAHGSHWFAKDGLAYSVFWLEMVNAFVSPILYLINFENLVKMFRRYLAIKNYNKIGVLKLSQYRANKIFQGPKLDLADRFANILKTVVLSLFFAPIVPIGVLIGILGIIFETVIFKYMLIRVHNRPRKHNAELALEAWEWVPWVMIGYIIGIMIFYLGINEASDSVMDSLLSMCICFVILMFISKRCKCCCDNYLKNIMKITHIDEKANDYFEFLPSFTSDYERENHVTRKIGWEKWIKFAKQKRKEIYYNY</sequence>
<comment type="caution">
    <text evidence="3">The sequence shown here is derived from an EMBL/GenBank/DDBJ whole genome shotgun (WGS) entry which is preliminary data.</text>
</comment>
<feature type="transmembrane region" description="Helical" evidence="1">
    <location>
        <begin position="395"/>
        <end position="415"/>
    </location>
</feature>
<dbReference type="AlphaFoldDB" id="A0A1R2B8Z7"/>
<dbReference type="InterPro" id="IPR045122">
    <property type="entry name" value="Csc1-like"/>
</dbReference>
<proteinExistence type="predicted"/>
<evidence type="ECO:0000313" key="3">
    <source>
        <dbReference type="EMBL" id="OMJ73060.1"/>
    </source>
</evidence>
<dbReference type="InterPro" id="IPR027815">
    <property type="entry name" value="CSC1/OSCA1-like_cyt"/>
</dbReference>
<name>A0A1R2B8Z7_9CILI</name>
<feature type="transmembrane region" description="Helical" evidence="1">
    <location>
        <begin position="160"/>
        <end position="181"/>
    </location>
</feature>
<feature type="transmembrane region" description="Helical" evidence="1">
    <location>
        <begin position="119"/>
        <end position="140"/>
    </location>
</feature>
<keyword evidence="1" id="KW-1133">Transmembrane helix</keyword>
<dbReference type="GO" id="GO:0005227">
    <property type="term" value="F:calcium-activated cation channel activity"/>
    <property type="evidence" value="ECO:0007669"/>
    <property type="project" value="InterPro"/>
</dbReference>
<dbReference type="Pfam" id="PF14703">
    <property type="entry name" value="PHM7_cyt"/>
    <property type="match status" value="1"/>
</dbReference>
<organism evidence="3 4">
    <name type="scientific">Stentor coeruleus</name>
    <dbReference type="NCBI Taxonomy" id="5963"/>
    <lineage>
        <taxon>Eukaryota</taxon>
        <taxon>Sar</taxon>
        <taxon>Alveolata</taxon>
        <taxon>Ciliophora</taxon>
        <taxon>Postciliodesmatophora</taxon>
        <taxon>Heterotrichea</taxon>
        <taxon>Heterotrichida</taxon>
        <taxon>Stentoridae</taxon>
        <taxon>Stentor</taxon>
    </lineage>
</organism>
<dbReference type="EMBL" id="MPUH01000850">
    <property type="protein sequence ID" value="OMJ73060.1"/>
    <property type="molecule type" value="Genomic_DNA"/>
</dbReference>
<dbReference type="OrthoDB" id="322784at2759"/>
<feature type="transmembrane region" description="Helical" evidence="1">
    <location>
        <begin position="476"/>
        <end position="496"/>
    </location>
</feature>
<gene>
    <name evidence="3" type="ORF">SteCoe_28337</name>
</gene>
<feature type="domain" description="CSC1/OSCA1-like cytosolic" evidence="2">
    <location>
        <begin position="202"/>
        <end position="382"/>
    </location>
</feature>
<feature type="transmembrane region" description="Helical" evidence="1">
    <location>
        <begin position="435"/>
        <end position="455"/>
    </location>
</feature>
<feature type="transmembrane region" description="Helical" evidence="1">
    <location>
        <begin position="582"/>
        <end position="615"/>
    </location>
</feature>
<keyword evidence="1" id="KW-0472">Membrane</keyword>
<dbReference type="PANTHER" id="PTHR13018">
    <property type="entry name" value="PROBABLE MEMBRANE PROTEIN DUF221-RELATED"/>
    <property type="match status" value="1"/>
</dbReference>
<protein>
    <recommendedName>
        <fullName evidence="2">CSC1/OSCA1-like cytosolic domain-containing protein</fullName>
    </recommendedName>
</protein>